<dbReference type="InterPro" id="IPR005828">
    <property type="entry name" value="MFS_sugar_transport-like"/>
</dbReference>
<proteinExistence type="inferred from homology"/>
<dbReference type="InterPro" id="IPR050360">
    <property type="entry name" value="MFS_Sugar_Transporters"/>
</dbReference>
<evidence type="ECO:0000256" key="6">
    <source>
        <dbReference type="SAM" id="MobiDB-lite"/>
    </source>
</evidence>
<keyword evidence="10" id="KW-1185">Reference proteome</keyword>
<sequence>MPEKTNKAATAPVMSPPDTGRDAAPRADGDAKPATAPVDKARAKVESARYVFQKMTWPLFSAWMISALINIIFGYETTSFSGVQSIPGFAREFGSQTGPNKWALSAARASYTSSTAFAGKLVGSLVAPFVVERWGHRIAIWLLVVVVWLGIIIEATSKNIAQFIVGRIIIYFR</sequence>
<comment type="subcellular location">
    <subcellularLocation>
        <location evidence="1">Membrane</location>
        <topology evidence="1">Multi-pass membrane protein</topology>
    </subcellularLocation>
</comment>
<evidence type="ECO:0000313" key="10">
    <source>
        <dbReference type="Proteomes" id="UP000076874"/>
    </source>
</evidence>
<dbReference type="Proteomes" id="UP000076874">
    <property type="component" value="Unassembled WGS sequence"/>
</dbReference>
<evidence type="ECO:0000256" key="4">
    <source>
        <dbReference type="ARBA" id="ARBA00022989"/>
    </source>
</evidence>
<dbReference type="AlphaFoldDB" id="A0A162MRJ3"/>
<feature type="compositionally biased region" description="Basic and acidic residues" evidence="6">
    <location>
        <begin position="19"/>
        <end position="31"/>
    </location>
</feature>
<protein>
    <submittedName>
        <fullName evidence="9">General substrate transporter</fullName>
    </submittedName>
</protein>
<feature type="region of interest" description="Disordered" evidence="6">
    <location>
        <begin position="1"/>
        <end position="38"/>
    </location>
</feature>
<dbReference type="PANTHER" id="PTHR48022">
    <property type="entry name" value="PLASTIDIC GLUCOSE TRANSPORTER 4"/>
    <property type="match status" value="1"/>
</dbReference>
<dbReference type="EMBL" id="AZHD01000003">
    <property type="protein sequence ID" value="OAA65780.1"/>
    <property type="molecule type" value="Genomic_DNA"/>
</dbReference>
<keyword evidence="5 7" id="KW-0472">Membrane</keyword>
<dbReference type="GO" id="GO:0016020">
    <property type="term" value="C:membrane"/>
    <property type="evidence" value="ECO:0007669"/>
    <property type="project" value="UniProtKB-SubCell"/>
</dbReference>
<evidence type="ECO:0000256" key="2">
    <source>
        <dbReference type="ARBA" id="ARBA00010992"/>
    </source>
</evidence>
<feature type="domain" description="Major facilitator superfamily (MFS) profile" evidence="8">
    <location>
        <begin position="62"/>
        <end position="173"/>
    </location>
</feature>
<evidence type="ECO:0000256" key="7">
    <source>
        <dbReference type="SAM" id="Phobius"/>
    </source>
</evidence>
<name>A0A162MRJ3_9HYPO</name>
<keyword evidence="3 7" id="KW-0812">Transmembrane</keyword>
<dbReference type="GO" id="GO:0005351">
    <property type="term" value="F:carbohydrate:proton symporter activity"/>
    <property type="evidence" value="ECO:0007669"/>
    <property type="project" value="TreeGrafter"/>
</dbReference>
<dbReference type="Pfam" id="PF00083">
    <property type="entry name" value="Sugar_tr"/>
    <property type="match status" value="1"/>
</dbReference>
<evidence type="ECO:0000256" key="5">
    <source>
        <dbReference type="ARBA" id="ARBA00023136"/>
    </source>
</evidence>
<dbReference type="PROSITE" id="PS50850">
    <property type="entry name" value="MFS"/>
    <property type="match status" value="1"/>
</dbReference>
<evidence type="ECO:0000256" key="1">
    <source>
        <dbReference type="ARBA" id="ARBA00004141"/>
    </source>
</evidence>
<keyword evidence="4 7" id="KW-1133">Transmembrane helix</keyword>
<reference evidence="9 10" key="1">
    <citation type="journal article" date="2016" name="Genome Biol. Evol.">
        <title>Divergent and convergent evolution of fungal pathogenicity.</title>
        <authorList>
            <person name="Shang Y."/>
            <person name="Xiao G."/>
            <person name="Zheng P."/>
            <person name="Cen K."/>
            <person name="Zhan S."/>
            <person name="Wang C."/>
        </authorList>
    </citation>
    <scope>NUCLEOTIDE SEQUENCE [LARGE SCALE GENOMIC DNA]</scope>
    <source>
        <strain evidence="9 10">RCEF 264</strain>
    </source>
</reference>
<dbReference type="InterPro" id="IPR036259">
    <property type="entry name" value="MFS_trans_sf"/>
</dbReference>
<dbReference type="SUPFAM" id="SSF103473">
    <property type="entry name" value="MFS general substrate transporter"/>
    <property type="match status" value="1"/>
</dbReference>
<comment type="caution">
    <text evidence="9">The sequence shown here is derived from an EMBL/GenBank/DDBJ whole genome shotgun (WGS) entry which is preliminary data.</text>
</comment>
<feature type="transmembrane region" description="Helical" evidence="7">
    <location>
        <begin position="138"/>
        <end position="157"/>
    </location>
</feature>
<feature type="transmembrane region" description="Helical" evidence="7">
    <location>
        <begin position="57"/>
        <end position="75"/>
    </location>
</feature>
<accession>A0A162MRJ3</accession>
<gene>
    <name evidence="9" type="ORF">SPI_02567</name>
</gene>
<dbReference type="Gene3D" id="1.20.1250.20">
    <property type="entry name" value="MFS general substrate transporter like domains"/>
    <property type="match status" value="1"/>
</dbReference>
<dbReference type="PANTHER" id="PTHR48022:SF2">
    <property type="entry name" value="PLASTIDIC GLUCOSE TRANSPORTER 4"/>
    <property type="match status" value="1"/>
</dbReference>
<dbReference type="InterPro" id="IPR020846">
    <property type="entry name" value="MFS_dom"/>
</dbReference>
<evidence type="ECO:0000259" key="8">
    <source>
        <dbReference type="PROSITE" id="PS50850"/>
    </source>
</evidence>
<comment type="similarity">
    <text evidence="2">Belongs to the major facilitator superfamily. Sugar transporter (TC 2.A.1.1) family.</text>
</comment>
<evidence type="ECO:0000256" key="3">
    <source>
        <dbReference type="ARBA" id="ARBA00022692"/>
    </source>
</evidence>
<organism evidence="9 10">
    <name type="scientific">Niveomyces insectorum RCEF 264</name>
    <dbReference type="NCBI Taxonomy" id="1081102"/>
    <lineage>
        <taxon>Eukaryota</taxon>
        <taxon>Fungi</taxon>
        <taxon>Dikarya</taxon>
        <taxon>Ascomycota</taxon>
        <taxon>Pezizomycotina</taxon>
        <taxon>Sordariomycetes</taxon>
        <taxon>Hypocreomycetidae</taxon>
        <taxon>Hypocreales</taxon>
        <taxon>Cordycipitaceae</taxon>
        <taxon>Niveomyces</taxon>
    </lineage>
</organism>
<evidence type="ECO:0000313" key="9">
    <source>
        <dbReference type="EMBL" id="OAA65780.1"/>
    </source>
</evidence>